<dbReference type="PRINTS" id="PR00080">
    <property type="entry name" value="SDRFAMILY"/>
</dbReference>
<evidence type="ECO:0000313" key="4">
    <source>
        <dbReference type="EMBL" id="GBF08073.1"/>
    </source>
</evidence>
<gene>
    <name evidence="4" type="ORF">DAERI_220016</name>
</gene>
<dbReference type="AlphaFoldDB" id="A0A2I9D0K6"/>
<evidence type="ECO:0000313" key="5">
    <source>
        <dbReference type="Proteomes" id="UP000236569"/>
    </source>
</evidence>
<dbReference type="Gene3D" id="3.40.50.720">
    <property type="entry name" value="NAD(P)-binding Rossmann-like Domain"/>
    <property type="match status" value="1"/>
</dbReference>
<protein>
    <recommendedName>
        <fullName evidence="6">Short-chain dehydrogenase/reductase SDR</fullName>
    </recommendedName>
</protein>
<dbReference type="PRINTS" id="PR00081">
    <property type="entry name" value="GDHRDH"/>
</dbReference>
<dbReference type="OrthoDB" id="9808814at2"/>
<keyword evidence="2" id="KW-0560">Oxidoreductase</keyword>
<accession>A0A2I9D0K6</accession>
<dbReference type="PIRSF" id="PIRSF000126">
    <property type="entry name" value="11-beta-HSD1"/>
    <property type="match status" value="1"/>
</dbReference>
<dbReference type="Proteomes" id="UP000236569">
    <property type="component" value="Unassembled WGS sequence"/>
</dbReference>
<comment type="caution">
    <text evidence="4">The sequence shown here is derived from an EMBL/GenBank/DDBJ whole genome shotgun (WGS) entry which is preliminary data.</text>
</comment>
<dbReference type="Pfam" id="PF00106">
    <property type="entry name" value="adh_short"/>
    <property type="match status" value="1"/>
</dbReference>
<proteinExistence type="inferred from homology"/>
<evidence type="ECO:0000256" key="2">
    <source>
        <dbReference type="ARBA" id="ARBA00023002"/>
    </source>
</evidence>
<name>A0A2I9D0K6_9DEIO</name>
<dbReference type="SUPFAM" id="SSF51735">
    <property type="entry name" value="NAD(P)-binding Rossmann-fold domains"/>
    <property type="match status" value="1"/>
</dbReference>
<keyword evidence="5" id="KW-1185">Reference proteome</keyword>
<dbReference type="InterPro" id="IPR036291">
    <property type="entry name" value="NAD(P)-bd_dom_sf"/>
</dbReference>
<dbReference type="PANTHER" id="PTHR44196:SF2">
    <property type="entry name" value="SHORT-CHAIN DEHYDROGENASE-RELATED"/>
    <property type="match status" value="1"/>
</dbReference>
<reference evidence="5" key="1">
    <citation type="submission" date="2018-01" db="EMBL/GenBank/DDBJ databases">
        <title>Draft Genome Sequence of the Radioresistant Bacterium Deinococcus aerius TR0125, Isolated from the Higher Atmosphere above Japan.</title>
        <authorList>
            <person name="Satoh K."/>
            <person name="Arai H."/>
            <person name="Sanzen T."/>
            <person name="Kawaguchi Y."/>
            <person name="Hayashi H."/>
            <person name="Yokobori S."/>
            <person name="Yamagishi A."/>
            <person name="Oono Y."/>
            <person name="Narumi I."/>
        </authorList>
    </citation>
    <scope>NUCLEOTIDE SEQUENCE [LARGE SCALE GENOMIC DNA]</scope>
    <source>
        <strain evidence="5">TR0125</strain>
    </source>
</reference>
<evidence type="ECO:0008006" key="6">
    <source>
        <dbReference type="Google" id="ProtNLM"/>
    </source>
</evidence>
<comment type="similarity">
    <text evidence="1 3">Belongs to the short-chain dehydrogenases/reductases (SDR) family.</text>
</comment>
<dbReference type="EMBL" id="BFAG01000022">
    <property type="protein sequence ID" value="GBF08073.1"/>
    <property type="molecule type" value="Genomic_DNA"/>
</dbReference>
<dbReference type="GO" id="GO:0016020">
    <property type="term" value="C:membrane"/>
    <property type="evidence" value="ECO:0007669"/>
    <property type="project" value="TreeGrafter"/>
</dbReference>
<dbReference type="PANTHER" id="PTHR44196">
    <property type="entry name" value="DEHYDROGENASE/REDUCTASE SDR FAMILY MEMBER 7B"/>
    <property type="match status" value="1"/>
</dbReference>
<dbReference type="RefSeq" id="WP_103131353.1">
    <property type="nucleotide sequence ID" value="NZ_BFAG01000022.1"/>
</dbReference>
<evidence type="ECO:0000256" key="3">
    <source>
        <dbReference type="RuleBase" id="RU000363"/>
    </source>
</evidence>
<dbReference type="InterPro" id="IPR002347">
    <property type="entry name" value="SDR_fam"/>
</dbReference>
<sequence>MTQPQTNSPSSARTALVTGASGGIGEALARELAARGIHVILVARTGSRLQALARELEAAHGVRAFPVPLDLALPDAGEWLEREVGELGLTVDFLVNNAGFASYGEFITLDPGQTRDMIQVNVATLTDLTRRFLPGMVARGRGRVLNVASTAAFMPGPLMAVYYATKAYVLSLSEALNEEVRGSGVNVTALCPGPVETGFQARARLEESRLLQGREIPGPGEVAREGIDAMLRGQAVRVVGRANQLLALTPRFLPRALVPGLVRRAQDRAR</sequence>
<organism evidence="4 5">
    <name type="scientific">Deinococcus aerius</name>
    <dbReference type="NCBI Taxonomy" id="200253"/>
    <lineage>
        <taxon>Bacteria</taxon>
        <taxon>Thermotogati</taxon>
        <taxon>Deinococcota</taxon>
        <taxon>Deinococci</taxon>
        <taxon>Deinococcales</taxon>
        <taxon>Deinococcaceae</taxon>
        <taxon>Deinococcus</taxon>
    </lineage>
</organism>
<evidence type="ECO:0000256" key="1">
    <source>
        <dbReference type="ARBA" id="ARBA00006484"/>
    </source>
</evidence>
<dbReference type="GO" id="GO:0016491">
    <property type="term" value="F:oxidoreductase activity"/>
    <property type="evidence" value="ECO:0007669"/>
    <property type="project" value="UniProtKB-KW"/>
</dbReference>